<gene>
    <name evidence="1" type="ORF">ASZ90_004181</name>
</gene>
<accession>A0A0W8FYI3</accession>
<dbReference type="EMBL" id="LNQE01000560">
    <property type="protein sequence ID" value="KUG25991.1"/>
    <property type="molecule type" value="Genomic_DNA"/>
</dbReference>
<name>A0A0W8FYI3_9ZZZZ</name>
<evidence type="ECO:0000313" key="1">
    <source>
        <dbReference type="EMBL" id="KUG25991.1"/>
    </source>
</evidence>
<protein>
    <submittedName>
        <fullName evidence="1">Uncharacterized protein</fullName>
    </submittedName>
</protein>
<comment type="caution">
    <text evidence="1">The sequence shown here is derived from an EMBL/GenBank/DDBJ whole genome shotgun (WGS) entry which is preliminary data.</text>
</comment>
<organism evidence="1">
    <name type="scientific">hydrocarbon metagenome</name>
    <dbReference type="NCBI Taxonomy" id="938273"/>
    <lineage>
        <taxon>unclassified sequences</taxon>
        <taxon>metagenomes</taxon>
        <taxon>ecological metagenomes</taxon>
    </lineage>
</organism>
<dbReference type="AlphaFoldDB" id="A0A0W8FYI3"/>
<proteinExistence type="predicted"/>
<reference evidence="1" key="1">
    <citation type="journal article" date="2015" name="Proc. Natl. Acad. Sci. U.S.A.">
        <title>Networks of energetic and metabolic interactions define dynamics in microbial communities.</title>
        <authorList>
            <person name="Embree M."/>
            <person name="Liu J.K."/>
            <person name="Al-Bassam M.M."/>
            <person name="Zengler K."/>
        </authorList>
    </citation>
    <scope>NUCLEOTIDE SEQUENCE</scope>
</reference>
<sequence>MACFISIRETTSLGCAKVTIVKAISKIKYLENDRPVIIAASC</sequence>